<keyword evidence="2" id="KW-0809">Transit peptide</keyword>
<dbReference type="Pfam" id="PF13041">
    <property type="entry name" value="PPR_2"/>
    <property type="match status" value="2"/>
</dbReference>
<dbReference type="NCBIfam" id="TIGR00756">
    <property type="entry name" value="PPR"/>
    <property type="match status" value="2"/>
</dbReference>
<evidence type="ECO:0008006" key="6">
    <source>
        <dbReference type="Google" id="ProtNLM"/>
    </source>
</evidence>
<evidence type="ECO:0000256" key="2">
    <source>
        <dbReference type="ARBA" id="ARBA00022946"/>
    </source>
</evidence>
<dbReference type="InterPro" id="IPR002885">
    <property type="entry name" value="PPR_rpt"/>
</dbReference>
<protein>
    <recommendedName>
        <fullName evidence="6">Pentatricopeptide repeat-containing protein</fullName>
    </recommendedName>
</protein>
<gene>
    <name evidence="4" type="ORF">U9M48_026921</name>
</gene>
<evidence type="ECO:0000256" key="1">
    <source>
        <dbReference type="ARBA" id="ARBA00022737"/>
    </source>
</evidence>
<keyword evidence="5" id="KW-1185">Reference proteome</keyword>
<dbReference type="PROSITE" id="PS51375">
    <property type="entry name" value="PPR"/>
    <property type="match status" value="2"/>
</dbReference>
<organism evidence="4 5">
    <name type="scientific">Paspalum notatum var. saurae</name>
    <dbReference type="NCBI Taxonomy" id="547442"/>
    <lineage>
        <taxon>Eukaryota</taxon>
        <taxon>Viridiplantae</taxon>
        <taxon>Streptophyta</taxon>
        <taxon>Embryophyta</taxon>
        <taxon>Tracheophyta</taxon>
        <taxon>Spermatophyta</taxon>
        <taxon>Magnoliopsida</taxon>
        <taxon>Liliopsida</taxon>
        <taxon>Poales</taxon>
        <taxon>Poaceae</taxon>
        <taxon>PACMAD clade</taxon>
        <taxon>Panicoideae</taxon>
        <taxon>Andropogonodae</taxon>
        <taxon>Paspaleae</taxon>
        <taxon>Paspalinae</taxon>
        <taxon>Paspalum</taxon>
    </lineage>
</organism>
<dbReference type="FunFam" id="1.25.40.10:FF:002106">
    <property type="entry name" value="Pentatricopeptide repeat-containing protein"/>
    <property type="match status" value="1"/>
</dbReference>
<dbReference type="Pfam" id="PF20431">
    <property type="entry name" value="E_motif"/>
    <property type="match status" value="1"/>
</dbReference>
<dbReference type="PANTHER" id="PTHR47926">
    <property type="entry name" value="PENTATRICOPEPTIDE REPEAT-CONTAINING PROTEIN"/>
    <property type="match status" value="1"/>
</dbReference>
<dbReference type="GO" id="GO:0003723">
    <property type="term" value="F:RNA binding"/>
    <property type="evidence" value="ECO:0007669"/>
    <property type="project" value="InterPro"/>
</dbReference>
<dbReference type="AlphaFoldDB" id="A0AAQ3WZE7"/>
<dbReference type="EMBL" id="CP144750">
    <property type="protein sequence ID" value="WVZ79330.1"/>
    <property type="molecule type" value="Genomic_DNA"/>
</dbReference>
<dbReference type="InterPro" id="IPR011990">
    <property type="entry name" value="TPR-like_helical_dom_sf"/>
</dbReference>
<dbReference type="Proteomes" id="UP001341281">
    <property type="component" value="Chromosome 06"/>
</dbReference>
<evidence type="ECO:0000313" key="5">
    <source>
        <dbReference type="Proteomes" id="UP001341281"/>
    </source>
</evidence>
<dbReference type="InterPro" id="IPR046848">
    <property type="entry name" value="E_motif"/>
</dbReference>
<dbReference type="PANTHER" id="PTHR47926:SF452">
    <property type="entry name" value="PENTATRICOPEPTIDE REPEAT-CONTAINING PROTEIN"/>
    <property type="match status" value="1"/>
</dbReference>
<feature type="repeat" description="PPR" evidence="3">
    <location>
        <begin position="203"/>
        <end position="237"/>
    </location>
</feature>
<name>A0AAQ3WZE7_PASNO</name>
<evidence type="ECO:0000256" key="3">
    <source>
        <dbReference type="PROSITE-ProRule" id="PRU00708"/>
    </source>
</evidence>
<dbReference type="GO" id="GO:0009451">
    <property type="term" value="P:RNA modification"/>
    <property type="evidence" value="ECO:0007669"/>
    <property type="project" value="InterPro"/>
</dbReference>
<dbReference type="Gene3D" id="1.25.40.10">
    <property type="entry name" value="Tetratricopeptide repeat domain"/>
    <property type="match status" value="3"/>
</dbReference>
<dbReference type="InterPro" id="IPR046960">
    <property type="entry name" value="PPR_At4g14850-like_plant"/>
</dbReference>
<keyword evidence="1" id="KW-0677">Repeat</keyword>
<sequence length="515" mass="55975">MGSVGLARMLRSLCITGDLPKAVRLLWQRPVCPGAATYALLLQECVNRKDARLGKRIHARMVATGFLCGDYITTKLLIFYAKTGDLSTAQKLFDGMPQRGVVAWNGMISGCARGGAGDQERAVELFDAMRAEGLAPDQFTFASALCACARLAALGRGRRVHGVAVKSDVGGNVFVNTALVDMYLKCGCPEDAHRAFAAAPERNVPMWSAVISGHGQQGRVAEALALFDRMAADGFRPNDVTFLAVLSACAHGGLVDEGLRRFSSMSSDYGLTPRGPHYAAVVDMLARVGRLRDAYELVKNLPDCQEHSVVWGAILGASRKHGGDMALIELAARRFFRLQPGNAGKYVVLANTYAAREMWDNVAGAHEAMRALGVKKDRAWSAVEVQGKTHTFLAGDTYHDEYSEIYGVCNALASTVAEQSVGVGAMDYIPEAACATRSRQLFRPPNHGGSDYHIEQRIGSLQSYGIVRLKRFKRDEERRGIERDEELTVEAEEGVDGGADFLLHGEVRCTRDTKL</sequence>
<evidence type="ECO:0000313" key="4">
    <source>
        <dbReference type="EMBL" id="WVZ79330.1"/>
    </source>
</evidence>
<proteinExistence type="predicted"/>
<dbReference type="FunFam" id="1.25.40.10:FF:000341">
    <property type="entry name" value="Pentatricopeptide repeat-containing protein chloroplastic"/>
    <property type="match status" value="1"/>
</dbReference>
<dbReference type="FunFam" id="1.25.40.10:FF:000144">
    <property type="entry name" value="Pentatricopeptide repeat-containing protein, mitochondrial"/>
    <property type="match status" value="1"/>
</dbReference>
<accession>A0AAQ3WZE7</accession>
<reference evidence="4 5" key="1">
    <citation type="submission" date="2024-02" db="EMBL/GenBank/DDBJ databases">
        <title>High-quality chromosome-scale genome assembly of Pensacola bahiagrass (Paspalum notatum Flugge var. saurae).</title>
        <authorList>
            <person name="Vega J.M."/>
            <person name="Podio M."/>
            <person name="Orjuela J."/>
            <person name="Siena L.A."/>
            <person name="Pessino S.C."/>
            <person name="Combes M.C."/>
            <person name="Mariac C."/>
            <person name="Albertini E."/>
            <person name="Pupilli F."/>
            <person name="Ortiz J.P.A."/>
            <person name="Leblanc O."/>
        </authorList>
    </citation>
    <scope>NUCLEOTIDE SEQUENCE [LARGE SCALE GENOMIC DNA]</scope>
    <source>
        <strain evidence="4">R1</strain>
        <tissue evidence="4">Leaf</tissue>
    </source>
</reference>
<feature type="repeat" description="PPR" evidence="3">
    <location>
        <begin position="100"/>
        <end position="136"/>
    </location>
</feature>